<evidence type="ECO:0000313" key="3">
    <source>
        <dbReference type="EMBL" id="KAK8000891.1"/>
    </source>
</evidence>
<dbReference type="EMBL" id="JAQQWI010000018">
    <property type="protein sequence ID" value="KAK8000891.1"/>
    <property type="molecule type" value="Genomic_DNA"/>
</dbReference>
<gene>
    <name evidence="3" type="ORF">PG991_013113</name>
</gene>
<evidence type="ECO:0000313" key="4">
    <source>
        <dbReference type="Proteomes" id="UP001396898"/>
    </source>
</evidence>
<proteinExistence type="predicted"/>
<protein>
    <recommendedName>
        <fullName evidence="2">2EXR domain-containing protein</fullName>
    </recommendedName>
</protein>
<evidence type="ECO:0000259" key="2">
    <source>
        <dbReference type="Pfam" id="PF20150"/>
    </source>
</evidence>
<evidence type="ECO:0000256" key="1">
    <source>
        <dbReference type="SAM" id="MobiDB-lite"/>
    </source>
</evidence>
<sequence length="307" mass="34033">MPAQGANAGQRALPNAKGAKNFPKFLELPQELRANIWLEAFLDANRHRSVVLNGTFIGLPPTGDVDPSDASALRLWRLARQTVRVGYHLKSPIELQLACRESRAEYMHVFNVALRVHGKLSPHSHATMGVNGSRALARVATGGTMPTPRGWVRLSLDLDLFQIHNDLHMPTGPAPGWGNRQDFFERTFYVAAGPLSPAQTSGIKHVAVVNWGTLPNIPVANPDFLKDAEAALTDPSLASLLGGVRSRVDLYLDEEMYHPLQFWEHRGTNFAQELLEWHPGQFRLSFPRRPSPPEEQATAEEEDEAGH</sequence>
<name>A0ABR1R535_9PEZI</name>
<feature type="domain" description="2EXR" evidence="2">
    <location>
        <begin position="22"/>
        <end position="109"/>
    </location>
</feature>
<feature type="region of interest" description="Disordered" evidence="1">
    <location>
        <begin position="285"/>
        <end position="307"/>
    </location>
</feature>
<comment type="caution">
    <text evidence="3">The sequence shown here is derived from an EMBL/GenBank/DDBJ whole genome shotgun (WGS) entry which is preliminary data.</text>
</comment>
<reference evidence="3 4" key="1">
    <citation type="submission" date="2023-01" db="EMBL/GenBank/DDBJ databases">
        <title>Analysis of 21 Apiospora genomes using comparative genomics revels a genus with tremendous synthesis potential of carbohydrate active enzymes and secondary metabolites.</title>
        <authorList>
            <person name="Sorensen T."/>
        </authorList>
    </citation>
    <scope>NUCLEOTIDE SEQUENCE [LARGE SCALE GENOMIC DNA]</scope>
    <source>
        <strain evidence="3 4">CBS 20057</strain>
    </source>
</reference>
<dbReference type="Pfam" id="PF20150">
    <property type="entry name" value="2EXR"/>
    <property type="match status" value="1"/>
</dbReference>
<dbReference type="InterPro" id="IPR045518">
    <property type="entry name" value="2EXR"/>
</dbReference>
<accession>A0ABR1R535</accession>
<feature type="compositionally biased region" description="Acidic residues" evidence="1">
    <location>
        <begin position="297"/>
        <end position="307"/>
    </location>
</feature>
<organism evidence="3 4">
    <name type="scientific">Apiospora marii</name>
    <dbReference type="NCBI Taxonomy" id="335849"/>
    <lineage>
        <taxon>Eukaryota</taxon>
        <taxon>Fungi</taxon>
        <taxon>Dikarya</taxon>
        <taxon>Ascomycota</taxon>
        <taxon>Pezizomycotina</taxon>
        <taxon>Sordariomycetes</taxon>
        <taxon>Xylariomycetidae</taxon>
        <taxon>Amphisphaeriales</taxon>
        <taxon>Apiosporaceae</taxon>
        <taxon>Apiospora</taxon>
    </lineage>
</organism>
<dbReference type="Proteomes" id="UP001396898">
    <property type="component" value="Unassembled WGS sequence"/>
</dbReference>
<keyword evidence="4" id="KW-1185">Reference proteome</keyword>